<name>A0A8T3VCF9_9EURY</name>
<evidence type="ECO:0008006" key="3">
    <source>
        <dbReference type="Google" id="ProtNLM"/>
    </source>
</evidence>
<comment type="caution">
    <text evidence="1">The sequence shown here is derived from an EMBL/GenBank/DDBJ whole genome shotgun (WGS) entry which is preliminary data.</text>
</comment>
<dbReference type="AlphaFoldDB" id="A0A8T3VCF9"/>
<dbReference type="InterPro" id="IPR012337">
    <property type="entry name" value="RNaseH-like_sf"/>
</dbReference>
<reference evidence="1" key="1">
    <citation type="submission" date="2019-04" db="EMBL/GenBank/DDBJ databases">
        <title>Evolution of Biomass-Degrading Anaerobic Consortia Revealed by Metagenomics.</title>
        <authorList>
            <person name="Peng X."/>
        </authorList>
    </citation>
    <scope>NUCLEOTIDE SEQUENCE</scope>
    <source>
        <strain evidence="1">SIG18</strain>
    </source>
</reference>
<evidence type="ECO:0000313" key="2">
    <source>
        <dbReference type="Proteomes" id="UP000783037"/>
    </source>
</evidence>
<dbReference type="Gene3D" id="3.30.420.10">
    <property type="entry name" value="Ribonuclease H-like superfamily/Ribonuclease H"/>
    <property type="match status" value="1"/>
</dbReference>
<dbReference type="GO" id="GO:0003676">
    <property type="term" value="F:nucleic acid binding"/>
    <property type="evidence" value="ECO:0007669"/>
    <property type="project" value="InterPro"/>
</dbReference>
<evidence type="ECO:0000313" key="1">
    <source>
        <dbReference type="EMBL" id="MBE6502619.1"/>
    </source>
</evidence>
<organism evidence="1 2">
    <name type="scientific">Methanobrevibacter thaueri</name>
    <dbReference type="NCBI Taxonomy" id="190975"/>
    <lineage>
        <taxon>Archaea</taxon>
        <taxon>Methanobacteriati</taxon>
        <taxon>Methanobacteriota</taxon>
        <taxon>Methanomada group</taxon>
        <taxon>Methanobacteria</taxon>
        <taxon>Methanobacteriales</taxon>
        <taxon>Methanobacteriaceae</taxon>
        <taxon>Methanobrevibacter</taxon>
    </lineage>
</organism>
<protein>
    <recommendedName>
        <fullName evidence="3">Exonuclease domain-containing protein</fullName>
    </recommendedName>
</protein>
<proteinExistence type="predicted"/>
<accession>A0A8T3VCF9</accession>
<dbReference type="InterPro" id="IPR036397">
    <property type="entry name" value="RNaseH_sf"/>
</dbReference>
<dbReference type="SUPFAM" id="SSF53098">
    <property type="entry name" value="Ribonuclease H-like"/>
    <property type="match status" value="1"/>
</dbReference>
<dbReference type="Proteomes" id="UP000783037">
    <property type="component" value="Unassembled WGS sequence"/>
</dbReference>
<sequence length="182" mass="21080">MSGKFAVIDTETNWNDEVMSIGVLIARCRNFKTTDSRYYILPKEEKVGGMYLKSMRKTDHDIITGHRVEVIDDLKLLLNSNGVNDLFAYNASFDKRHLPELSDFCWHDIMKIAAYKQHNPFIPDHLPCCKTGRLKRGYGVEPMLQMLGVEEYSETHNAVHDAMDELKIMVELGYEIEFYPEI</sequence>
<dbReference type="RefSeq" id="WP_303739687.1">
    <property type="nucleotide sequence ID" value="NZ_SUTK01000087.1"/>
</dbReference>
<dbReference type="EMBL" id="SUTK01000087">
    <property type="protein sequence ID" value="MBE6502619.1"/>
    <property type="molecule type" value="Genomic_DNA"/>
</dbReference>
<gene>
    <name evidence="1" type="ORF">E7Z79_09315</name>
</gene>